<evidence type="ECO:0000256" key="2">
    <source>
        <dbReference type="ARBA" id="ARBA00009671"/>
    </source>
</evidence>
<dbReference type="OMA" id="LFFEDCI"/>
<evidence type="ECO:0000256" key="7">
    <source>
        <dbReference type="ARBA" id="ARBA00023180"/>
    </source>
</evidence>
<accession>T1G0M9</accession>
<dbReference type="Proteomes" id="UP000015101">
    <property type="component" value="Unassembled WGS sequence"/>
</dbReference>
<keyword evidence="4 8" id="KW-0812">Transmembrane</keyword>
<evidence type="ECO:0000313" key="12">
    <source>
        <dbReference type="EMBL" id="ESO11495.1"/>
    </source>
</evidence>
<dbReference type="AlphaFoldDB" id="T1G0M9"/>
<dbReference type="RefSeq" id="XP_009009983.1">
    <property type="nucleotide sequence ID" value="XM_009011735.1"/>
</dbReference>
<feature type="transmembrane region" description="Helical" evidence="8">
    <location>
        <begin position="313"/>
        <end position="330"/>
    </location>
</feature>
<dbReference type="KEGG" id="hro:HELRODRAFT_71534"/>
<feature type="compositionally biased region" description="Basic and acidic residues" evidence="9">
    <location>
        <begin position="870"/>
        <end position="885"/>
    </location>
</feature>
<dbReference type="InterPro" id="IPR007632">
    <property type="entry name" value="Anoctamin"/>
</dbReference>
<dbReference type="PANTHER" id="PTHR12308:SF83">
    <property type="entry name" value="ANOCTAMIN"/>
    <property type="match status" value="1"/>
</dbReference>
<dbReference type="InterPro" id="IPR049452">
    <property type="entry name" value="Anoctamin_TM"/>
</dbReference>
<keyword evidence="14" id="KW-1185">Reference proteome</keyword>
<dbReference type="GO" id="GO:0046983">
    <property type="term" value="F:protein dimerization activity"/>
    <property type="evidence" value="ECO:0007669"/>
    <property type="project" value="InterPro"/>
</dbReference>
<reference evidence="13" key="3">
    <citation type="submission" date="2015-06" db="UniProtKB">
        <authorList>
            <consortium name="EnsemblMetazoa"/>
        </authorList>
    </citation>
    <scope>IDENTIFICATION</scope>
</reference>
<feature type="transmembrane region" description="Helical" evidence="8">
    <location>
        <begin position="394"/>
        <end position="417"/>
    </location>
</feature>
<reference evidence="14" key="1">
    <citation type="submission" date="2012-12" db="EMBL/GenBank/DDBJ databases">
        <authorList>
            <person name="Hellsten U."/>
            <person name="Grimwood J."/>
            <person name="Chapman J.A."/>
            <person name="Shapiro H."/>
            <person name="Aerts A."/>
            <person name="Otillar R.P."/>
            <person name="Terry A.Y."/>
            <person name="Boore J.L."/>
            <person name="Simakov O."/>
            <person name="Marletaz F."/>
            <person name="Cho S.-J."/>
            <person name="Edsinger-Gonzales E."/>
            <person name="Havlak P."/>
            <person name="Kuo D.-H."/>
            <person name="Larsson T."/>
            <person name="Lv J."/>
            <person name="Arendt D."/>
            <person name="Savage R."/>
            <person name="Osoegawa K."/>
            <person name="de Jong P."/>
            <person name="Lindberg D.R."/>
            <person name="Seaver E.C."/>
            <person name="Weisblat D.A."/>
            <person name="Putnam N.H."/>
            <person name="Grigoriev I.V."/>
            <person name="Rokhsar D.S."/>
        </authorList>
    </citation>
    <scope>NUCLEOTIDE SEQUENCE</scope>
</reference>
<evidence type="ECO:0000256" key="9">
    <source>
        <dbReference type="SAM" id="MobiDB-lite"/>
    </source>
</evidence>
<feature type="transmembrane region" description="Helical" evidence="8">
    <location>
        <begin position="437"/>
        <end position="460"/>
    </location>
</feature>
<dbReference type="HOGENOM" id="CLU_006685_1_3_1"/>
<comment type="similarity">
    <text evidence="2 8">Belongs to the anoctamin family.</text>
</comment>
<feature type="region of interest" description="Disordered" evidence="9">
    <location>
        <begin position="857"/>
        <end position="885"/>
    </location>
</feature>
<evidence type="ECO:0000256" key="8">
    <source>
        <dbReference type="RuleBase" id="RU280814"/>
    </source>
</evidence>
<evidence type="ECO:0000259" key="10">
    <source>
        <dbReference type="Pfam" id="PF04547"/>
    </source>
</evidence>
<protein>
    <recommendedName>
        <fullName evidence="8">Anoctamin</fullName>
    </recommendedName>
</protein>
<dbReference type="CTD" id="20214627"/>
<evidence type="ECO:0000313" key="13">
    <source>
        <dbReference type="EnsemblMetazoa" id="HelroP71534"/>
    </source>
</evidence>
<dbReference type="Pfam" id="PF04547">
    <property type="entry name" value="Anoctamin"/>
    <property type="match status" value="1"/>
</dbReference>
<name>T1G0M9_HELRO</name>
<evidence type="ECO:0000256" key="4">
    <source>
        <dbReference type="ARBA" id="ARBA00022692"/>
    </source>
</evidence>
<comment type="caution">
    <text evidence="8">Lacks conserved residue(s) required for the propagation of feature annotation.</text>
</comment>
<feature type="domain" description="Anoctamin transmembrane" evidence="10">
    <location>
        <begin position="226"/>
        <end position="803"/>
    </location>
</feature>
<feature type="transmembrane region" description="Helical" evidence="8">
    <location>
        <begin position="243"/>
        <end position="264"/>
    </location>
</feature>
<dbReference type="Pfam" id="PF16178">
    <property type="entry name" value="Anoct_dimer"/>
    <property type="match status" value="1"/>
</dbReference>
<keyword evidence="5 8" id="KW-1133">Transmembrane helix</keyword>
<dbReference type="EMBL" id="AMQM01002432">
    <property type="status" value="NOT_ANNOTATED_CDS"/>
    <property type="molecule type" value="Genomic_DNA"/>
</dbReference>
<sequence>SQLTFRNGNKRIDFVLIWETKPTDKKYESKKEIRESFERNLVKEGLQLEWDIQEGRHLQCTMVHAPLELLTRYAGILKIRMPIEEEAEVTSNREMWDMMDDAVLKVLQPFQLDPLRVPKIKKKFTYPYDSTKTYLLLNRKLYFLFSHATRSRITDYVLRRKEYFKPLGLKTEYGIKRLLADSVYNAAYPLHEGSWKENSRMSMRKLLYDNWANWRSWYKVQPLNYIRTYFGEKIGLYFAWLGYYTYFLIFPSFVGFIVFVYGIFSMGDDVVSKESCDERNNFTMCPLCNKLCAYWSLDQICSSIRAMHLFDNGATVFFAIFMSFWATIYLEMWKREQAGIQFLWDLRNFEEEEEPPRPEYFTRKAKSKYVKYNKTTKKEEPYFPFWRRQIPVHCASFSAVLFLVAVAIACVVAIVFYRISIITSIYMMNDELLYQNAAIVVSITAACINLVVIFILNFFYTKLAILLTEWECFRTQSEYDNSLTFKLYVLQFVNYYSSLFYIAFIKGRLGSQENYLTVYSGSQRQEECQGSCLTELCIQLAIIFVGKQLIQNTLIEIYLPYVFVWLKKKLCTSREERQLMKHYKPWEKDYALEDVGSMGLFNEYLEMMIQFGFVTLFVAAFPLAPFFALINNIIELRSDANKFVTQLRRDVPIRTATIGIWYDILYGLSKFSILTNALIIAFTSSFIQRQLYTHVYSTSGSLDGFVNNSLSFFNVSDMPENVAPLEVLIKPRYNGTVFCRYQDYREPPWSSRKYKYSAQHWNMVAAQFIFVLIFENLIVLLVGLIAYIIPDVPYKLHQQMRQETILTHELVLETELKRAKGSGGEVLSKGEIDDIKTKVSEKMNNIIKKVVVVGADGEGHGEPTGKPARHVGDLKENEGFQHALD</sequence>
<keyword evidence="6 8" id="KW-0472">Membrane</keyword>
<proteinExistence type="inferred from homology"/>
<dbReference type="PANTHER" id="PTHR12308">
    <property type="entry name" value="ANOCTAMIN"/>
    <property type="match status" value="1"/>
</dbReference>
<evidence type="ECO:0000313" key="14">
    <source>
        <dbReference type="Proteomes" id="UP000015101"/>
    </source>
</evidence>
<dbReference type="GO" id="GO:0005254">
    <property type="term" value="F:chloride channel activity"/>
    <property type="evidence" value="ECO:0000318"/>
    <property type="project" value="GO_Central"/>
</dbReference>
<evidence type="ECO:0000259" key="11">
    <source>
        <dbReference type="Pfam" id="PF16178"/>
    </source>
</evidence>
<organism evidence="13 14">
    <name type="scientific">Helobdella robusta</name>
    <name type="common">Californian leech</name>
    <dbReference type="NCBI Taxonomy" id="6412"/>
    <lineage>
        <taxon>Eukaryota</taxon>
        <taxon>Metazoa</taxon>
        <taxon>Spiralia</taxon>
        <taxon>Lophotrochozoa</taxon>
        <taxon>Annelida</taxon>
        <taxon>Clitellata</taxon>
        <taxon>Hirudinea</taxon>
        <taxon>Rhynchobdellida</taxon>
        <taxon>Glossiphoniidae</taxon>
        <taxon>Helobdella</taxon>
    </lineage>
</organism>
<keyword evidence="3" id="KW-1003">Cell membrane</keyword>
<dbReference type="EnsemblMetazoa" id="HelroT71534">
    <property type="protein sequence ID" value="HelroP71534"/>
    <property type="gene ID" value="HelroG71534"/>
</dbReference>
<dbReference type="InParanoid" id="T1G0M9"/>
<dbReference type="OrthoDB" id="296386at2759"/>
<dbReference type="GO" id="GO:0005886">
    <property type="term" value="C:plasma membrane"/>
    <property type="evidence" value="ECO:0000318"/>
    <property type="project" value="GO_Central"/>
</dbReference>
<comment type="subcellular location">
    <subcellularLocation>
        <location evidence="1">Cell membrane</location>
        <topology evidence="1">Multi-pass membrane protein</topology>
    </subcellularLocation>
    <subcellularLocation>
        <location evidence="8">Membrane</location>
        <topology evidence="8">Multi-pass membrane protein</topology>
    </subcellularLocation>
</comment>
<feature type="transmembrane region" description="Helical" evidence="8">
    <location>
        <begin position="611"/>
        <end position="634"/>
    </location>
</feature>
<evidence type="ECO:0000256" key="5">
    <source>
        <dbReference type="ARBA" id="ARBA00022989"/>
    </source>
</evidence>
<dbReference type="eggNOG" id="KOG2514">
    <property type="taxonomic scope" value="Eukaryota"/>
</dbReference>
<feature type="domain" description="Anoctamin dimerisation" evidence="11">
    <location>
        <begin position="5"/>
        <end position="223"/>
    </location>
</feature>
<evidence type="ECO:0000256" key="6">
    <source>
        <dbReference type="ARBA" id="ARBA00023136"/>
    </source>
</evidence>
<dbReference type="GO" id="GO:1902476">
    <property type="term" value="P:chloride transmembrane transport"/>
    <property type="evidence" value="ECO:0000318"/>
    <property type="project" value="GO_Central"/>
</dbReference>
<dbReference type="EMBL" id="KB095812">
    <property type="protein sequence ID" value="ESO11495.1"/>
    <property type="molecule type" value="Genomic_DNA"/>
</dbReference>
<keyword evidence="7" id="KW-0325">Glycoprotein</keyword>
<dbReference type="InterPro" id="IPR032394">
    <property type="entry name" value="Anoct_dimer"/>
</dbReference>
<reference evidence="12 14" key="2">
    <citation type="journal article" date="2013" name="Nature">
        <title>Insights into bilaterian evolution from three spiralian genomes.</title>
        <authorList>
            <person name="Simakov O."/>
            <person name="Marletaz F."/>
            <person name="Cho S.J."/>
            <person name="Edsinger-Gonzales E."/>
            <person name="Havlak P."/>
            <person name="Hellsten U."/>
            <person name="Kuo D.H."/>
            <person name="Larsson T."/>
            <person name="Lv J."/>
            <person name="Arendt D."/>
            <person name="Savage R."/>
            <person name="Osoegawa K."/>
            <person name="de Jong P."/>
            <person name="Grimwood J."/>
            <person name="Chapman J.A."/>
            <person name="Shapiro H."/>
            <person name="Aerts A."/>
            <person name="Otillar R.P."/>
            <person name="Terry A.Y."/>
            <person name="Boore J.L."/>
            <person name="Grigoriev I.V."/>
            <person name="Lindberg D.R."/>
            <person name="Seaver E.C."/>
            <person name="Weisblat D.A."/>
            <person name="Putnam N.H."/>
            <person name="Rokhsar D.S."/>
        </authorList>
    </citation>
    <scope>NUCLEOTIDE SEQUENCE</scope>
</reference>
<dbReference type="GeneID" id="20214627"/>
<feature type="transmembrane region" description="Helical" evidence="8">
    <location>
        <begin position="761"/>
        <end position="789"/>
    </location>
</feature>
<dbReference type="FunCoup" id="T1G0M9">
    <property type="interactions" value="171"/>
</dbReference>
<evidence type="ECO:0000256" key="3">
    <source>
        <dbReference type="ARBA" id="ARBA00022475"/>
    </source>
</evidence>
<evidence type="ECO:0000256" key="1">
    <source>
        <dbReference type="ARBA" id="ARBA00004651"/>
    </source>
</evidence>
<gene>
    <name evidence="13" type="primary">20214627</name>
    <name evidence="12" type="ORF">HELRODRAFT_71534</name>
</gene>